<dbReference type="OrthoDB" id="10268011at2759"/>
<dbReference type="SMART" id="SM00358">
    <property type="entry name" value="DSRM"/>
    <property type="match status" value="2"/>
</dbReference>
<dbReference type="GO" id="GO:0006382">
    <property type="term" value="P:adenosine to inosine editing"/>
    <property type="evidence" value="ECO:0007669"/>
    <property type="project" value="TreeGrafter"/>
</dbReference>
<dbReference type="AlphaFoldDB" id="A0A158Q3R5"/>
<name>A0A158Q3R5_DRAME</name>
<dbReference type="WBParaSite" id="DME_0000301201-mRNA-1">
    <property type="protein sequence ID" value="DME_0000301201-mRNA-1"/>
    <property type="gene ID" value="DME_0000301201"/>
</dbReference>
<dbReference type="InterPro" id="IPR014720">
    <property type="entry name" value="dsRBD_dom"/>
</dbReference>
<gene>
    <name evidence="5" type="ORF">DME_LOCUS7171</name>
</gene>
<feature type="compositionally biased region" description="Polar residues" evidence="2">
    <location>
        <begin position="11"/>
        <end position="22"/>
    </location>
</feature>
<dbReference type="SUPFAM" id="SSF54768">
    <property type="entry name" value="dsRNA-binding domain-like"/>
    <property type="match status" value="2"/>
</dbReference>
<keyword evidence="7" id="KW-1185">Reference proteome</keyword>
<evidence type="ECO:0000313" key="7">
    <source>
        <dbReference type="Proteomes" id="UP000274756"/>
    </source>
</evidence>
<dbReference type="PROSITE" id="PS50137">
    <property type="entry name" value="DS_RBD"/>
    <property type="match status" value="2"/>
</dbReference>
<dbReference type="GO" id="GO:0003726">
    <property type="term" value="F:double-stranded RNA adenosine deaminase activity"/>
    <property type="evidence" value="ECO:0007669"/>
    <property type="project" value="TreeGrafter"/>
</dbReference>
<dbReference type="Proteomes" id="UP000274756">
    <property type="component" value="Unassembled WGS sequence"/>
</dbReference>
<dbReference type="Proteomes" id="UP000038040">
    <property type="component" value="Unplaced"/>
</dbReference>
<dbReference type="PANTHER" id="PTHR10910">
    <property type="entry name" value="EUKARYOTE SPECIFIC DSRNA BINDING PROTEIN"/>
    <property type="match status" value="1"/>
</dbReference>
<dbReference type="GO" id="GO:0005737">
    <property type="term" value="C:cytoplasm"/>
    <property type="evidence" value="ECO:0007669"/>
    <property type="project" value="TreeGrafter"/>
</dbReference>
<feature type="region of interest" description="Disordered" evidence="2">
    <location>
        <begin position="1"/>
        <end position="32"/>
    </location>
</feature>
<evidence type="ECO:0000313" key="8">
    <source>
        <dbReference type="WBParaSite" id="DME_0000301201-mRNA-1"/>
    </source>
</evidence>
<dbReference type="CDD" id="cd00048">
    <property type="entry name" value="DSRM_SF"/>
    <property type="match status" value="2"/>
</dbReference>
<organism evidence="6 8">
    <name type="scientific">Dracunculus medinensis</name>
    <name type="common">Guinea worm</name>
    <dbReference type="NCBI Taxonomy" id="318479"/>
    <lineage>
        <taxon>Eukaryota</taxon>
        <taxon>Metazoa</taxon>
        <taxon>Ecdysozoa</taxon>
        <taxon>Nematoda</taxon>
        <taxon>Chromadorea</taxon>
        <taxon>Rhabditida</taxon>
        <taxon>Spirurina</taxon>
        <taxon>Dracunculoidea</taxon>
        <taxon>Dracunculidae</taxon>
        <taxon>Dracunculus</taxon>
    </lineage>
</organism>
<feature type="domain" description="DRBM" evidence="3">
    <location>
        <begin position="482"/>
        <end position="556"/>
    </location>
</feature>
<proteinExistence type="predicted"/>
<dbReference type="Pfam" id="PF02137">
    <property type="entry name" value="A_deamin"/>
    <property type="match status" value="1"/>
</dbReference>
<dbReference type="GO" id="GO:0006396">
    <property type="term" value="P:RNA processing"/>
    <property type="evidence" value="ECO:0007669"/>
    <property type="project" value="InterPro"/>
</dbReference>
<feature type="region of interest" description="Disordered" evidence="2">
    <location>
        <begin position="147"/>
        <end position="168"/>
    </location>
</feature>
<dbReference type="InterPro" id="IPR002466">
    <property type="entry name" value="A_deamin"/>
</dbReference>
<evidence type="ECO:0000259" key="3">
    <source>
        <dbReference type="PROSITE" id="PS50137"/>
    </source>
</evidence>
<dbReference type="PANTHER" id="PTHR10910:SF144">
    <property type="entry name" value="A TO I EDITASE DOMAIN-CONTAINING PROTEIN-RELATED"/>
    <property type="match status" value="1"/>
</dbReference>
<feature type="domain" description="A to I editase" evidence="4">
    <location>
        <begin position="624"/>
        <end position="910"/>
    </location>
</feature>
<dbReference type="GO" id="GO:0005730">
    <property type="term" value="C:nucleolus"/>
    <property type="evidence" value="ECO:0007669"/>
    <property type="project" value="TreeGrafter"/>
</dbReference>
<evidence type="ECO:0000256" key="2">
    <source>
        <dbReference type="SAM" id="MobiDB-lite"/>
    </source>
</evidence>
<sequence length="916" mass="101132">MFGFAPGWSKSVPTNAQTTGMQRATVRANAAPPQKTVAANANAYLGSQVKYKPLSTANINHSRETANQNLSAMTGAASGYYDCDYSMNYGYYNNHFAGYVPLTSTATSSSTTNTINYTLYGRGIANSNSEAGFQSSAFPSLLRGTFPRKGRTVSKTNRDGGPASKKQKHYTTAGKSAAMILNELFPAFRDNCSYDSVGGVVPRFKCSVTVNYQTFSAEASSKKVAKQLACERALKSLRPDVVLDVPSYEQTEASKLATIEARTGNGSAKDIKRLELLKTSNSLHDYFLKLCRNREAETGIKYNPVFSFSEIPGAENAKAHMKRFRCTLTMSEQKKVYTNENIGKTAGKNCIIRERITSNFIFQALMDIFEVSDTEMNEIIRQSLNLRYGKPKQVLLQALSFFGRSMQIKVDSCSTTPAKGTNPQYMAMISLDNDNRIFIGPAETSIAEAKNSAYLRVIEELGFHMPAEEEDIPLKKTSSVLSPCYALHHLMLKQNQNEPPNIVYADPESIGTNQSKQPLFKCKLTVNNSYLFEGVGLSKKVAKNAAADQALKQIFNFDMSSSDAYETLISKCNKNDDELKLCCDISKLVHSEYDSICLQQACPKTSHISAFVLISPTGERMMVALGAGRNAIVDGHILANSPGNVLIHMQSVVLARRALLIYLHKQIERSSAPKSILEKSSISSKFRLKQGYKLVLFMAFPPNALPSGSDKQKLSCYTGGGHIETCNQQQTFEVMCAAGVSVMSIADKILKWNIVGLQGALLSHIMEPIFINKVCIGAPSSEKAVKNAILSRYGGIKKAGFSVKALHENIHPHGEIYHNWVAGIGTIERLDPLSCRSVTGSPSRLCKFELFESWSRLLNVCGVNWKPMWTYMHAKKGANEYMANLELFYKKLENLKLGSWQRKDPIIDNFTLISSQ</sequence>
<evidence type="ECO:0000256" key="1">
    <source>
        <dbReference type="PROSITE-ProRule" id="PRU00266"/>
    </source>
</evidence>
<dbReference type="GO" id="GO:0008251">
    <property type="term" value="F:tRNA-specific adenosine deaminase activity"/>
    <property type="evidence" value="ECO:0007669"/>
    <property type="project" value="TreeGrafter"/>
</dbReference>
<dbReference type="GO" id="GO:0003725">
    <property type="term" value="F:double-stranded RNA binding"/>
    <property type="evidence" value="ECO:0007669"/>
    <property type="project" value="TreeGrafter"/>
</dbReference>
<dbReference type="SMART" id="SM00552">
    <property type="entry name" value="ADEAMc"/>
    <property type="match status" value="1"/>
</dbReference>
<dbReference type="PROSITE" id="PS50141">
    <property type="entry name" value="A_DEAMIN_EDITASE"/>
    <property type="match status" value="1"/>
</dbReference>
<protein>
    <submittedName>
        <fullName evidence="8">DRBM domain-containing protein</fullName>
    </submittedName>
</protein>
<evidence type="ECO:0000313" key="6">
    <source>
        <dbReference type="Proteomes" id="UP000038040"/>
    </source>
</evidence>
<accession>A0A158Q3R5</accession>
<dbReference type="STRING" id="318479.A0A158Q3R5"/>
<dbReference type="Gene3D" id="3.30.160.20">
    <property type="match status" value="2"/>
</dbReference>
<feature type="domain" description="DRBM" evidence="3">
    <location>
        <begin position="176"/>
        <end position="239"/>
    </location>
</feature>
<dbReference type="EMBL" id="UYYG01001159">
    <property type="protein sequence ID" value="VDN57198.1"/>
    <property type="molecule type" value="Genomic_DNA"/>
</dbReference>
<dbReference type="Pfam" id="PF00035">
    <property type="entry name" value="dsrm"/>
    <property type="match status" value="2"/>
</dbReference>
<keyword evidence="1" id="KW-0694">RNA-binding</keyword>
<evidence type="ECO:0000259" key="4">
    <source>
        <dbReference type="PROSITE" id="PS50141"/>
    </source>
</evidence>
<evidence type="ECO:0000313" key="5">
    <source>
        <dbReference type="EMBL" id="VDN57198.1"/>
    </source>
</evidence>
<reference evidence="8" key="1">
    <citation type="submission" date="2016-04" db="UniProtKB">
        <authorList>
            <consortium name="WormBaseParasite"/>
        </authorList>
    </citation>
    <scope>IDENTIFICATION</scope>
</reference>
<reference evidence="5 7" key="2">
    <citation type="submission" date="2018-11" db="EMBL/GenBank/DDBJ databases">
        <authorList>
            <consortium name="Pathogen Informatics"/>
        </authorList>
    </citation>
    <scope>NUCLEOTIDE SEQUENCE [LARGE SCALE GENOMIC DNA]</scope>
</reference>